<keyword evidence="3 5" id="KW-0408">Iron</keyword>
<feature type="binding site" evidence="5">
    <location>
        <position position="72"/>
    </location>
    <ligand>
        <name>isopentenyl diphosphate</name>
        <dbReference type="ChEBI" id="CHEBI:128769"/>
    </ligand>
</feature>
<comment type="caution">
    <text evidence="5">Lacks conserved residue(s) required for the propagation of feature annotation.</text>
</comment>
<keyword evidence="2 5" id="KW-0479">Metal-binding</keyword>
<dbReference type="Gene3D" id="3.40.1010.20">
    <property type="entry name" value="4-hydroxy-3-methylbut-2-enyl diphosphate reductase, catalytic domain"/>
    <property type="match status" value="2"/>
</dbReference>
<comment type="catalytic activity">
    <reaction evidence="5">
        <text>dimethylallyl diphosphate + 2 oxidized [2Fe-2S]-[ferredoxin] + H2O = (2E)-4-hydroxy-3-methylbut-2-enyl diphosphate + 2 reduced [2Fe-2S]-[ferredoxin] + 2 H(+)</text>
        <dbReference type="Rhea" id="RHEA:24825"/>
        <dbReference type="Rhea" id="RHEA-COMP:10000"/>
        <dbReference type="Rhea" id="RHEA-COMP:10001"/>
        <dbReference type="ChEBI" id="CHEBI:15377"/>
        <dbReference type="ChEBI" id="CHEBI:15378"/>
        <dbReference type="ChEBI" id="CHEBI:33737"/>
        <dbReference type="ChEBI" id="CHEBI:33738"/>
        <dbReference type="ChEBI" id="CHEBI:57623"/>
        <dbReference type="ChEBI" id="CHEBI:128753"/>
        <dbReference type="EC" id="1.17.7.4"/>
    </reaction>
</comment>
<feature type="active site" description="Proton donor" evidence="5">
    <location>
        <position position="124"/>
    </location>
</feature>
<feature type="binding site" evidence="5">
    <location>
        <position position="260"/>
    </location>
    <ligand>
        <name>dimethylallyl diphosphate</name>
        <dbReference type="ChEBI" id="CHEBI:57623"/>
    </ligand>
</feature>
<evidence type="ECO:0000256" key="2">
    <source>
        <dbReference type="ARBA" id="ARBA00022723"/>
    </source>
</evidence>
<dbReference type="EMBL" id="VLLN01000003">
    <property type="protein sequence ID" value="TWJ32648.1"/>
    <property type="molecule type" value="Genomic_DNA"/>
</dbReference>
<dbReference type="InterPro" id="IPR003451">
    <property type="entry name" value="LytB/IspH"/>
</dbReference>
<evidence type="ECO:0000256" key="1">
    <source>
        <dbReference type="ARBA" id="ARBA00022485"/>
    </source>
</evidence>
<organism evidence="6 7">
    <name type="scientific">Geobacter argillaceus</name>
    <dbReference type="NCBI Taxonomy" id="345631"/>
    <lineage>
        <taxon>Bacteria</taxon>
        <taxon>Pseudomonadati</taxon>
        <taxon>Thermodesulfobacteriota</taxon>
        <taxon>Desulfuromonadia</taxon>
        <taxon>Geobacterales</taxon>
        <taxon>Geobacteraceae</taxon>
        <taxon>Geobacter</taxon>
    </lineage>
</organism>
<protein>
    <recommendedName>
        <fullName evidence="5">4-hydroxy-3-methylbut-2-enyl diphosphate reductase</fullName>
        <shortName evidence="5">HMBPP reductase</shortName>
        <ecNumber evidence="5">1.17.7.4</ecNumber>
    </recommendedName>
</protein>
<dbReference type="GO" id="GO:0046872">
    <property type="term" value="F:metal ion binding"/>
    <property type="evidence" value="ECO:0007669"/>
    <property type="project" value="UniProtKB-KW"/>
</dbReference>
<accession>A0A562WQY5</accession>
<evidence type="ECO:0000256" key="5">
    <source>
        <dbReference type="HAMAP-Rule" id="MF_00191"/>
    </source>
</evidence>
<feature type="binding site" evidence="5">
    <location>
        <position position="40"/>
    </location>
    <ligand>
        <name>(2E)-4-hydroxy-3-methylbut-2-enyl diphosphate</name>
        <dbReference type="ChEBI" id="CHEBI:128753"/>
    </ligand>
</feature>
<dbReference type="RefSeq" id="WP_145017999.1">
    <property type="nucleotide sequence ID" value="NZ_VLLN01000003.1"/>
</dbReference>
<feature type="binding site" evidence="5">
    <location>
        <position position="160"/>
    </location>
    <ligand>
        <name>(2E)-4-hydroxy-3-methylbut-2-enyl diphosphate</name>
        <dbReference type="ChEBI" id="CHEBI:128753"/>
    </ligand>
</feature>
<comment type="caution">
    <text evidence="6">The sequence shown here is derived from an EMBL/GenBank/DDBJ whole genome shotgun (WGS) entry which is preliminary data.</text>
</comment>
<evidence type="ECO:0000313" key="6">
    <source>
        <dbReference type="EMBL" id="TWJ32648.1"/>
    </source>
</evidence>
<evidence type="ECO:0000256" key="4">
    <source>
        <dbReference type="ARBA" id="ARBA00023014"/>
    </source>
</evidence>
<feature type="binding site" evidence="5">
    <location>
        <position position="40"/>
    </location>
    <ligand>
        <name>isopentenyl diphosphate</name>
        <dbReference type="ChEBI" id="CHEBI:128769"/>
    </ligand>
</feature>
<dbReference type="GO" id="GO:0051539">
    <property type="term" value="F:4 iron, 4 sulfur cluster binding"/>
    <property type="evidence" value="ECO:0007669"/>
    <property type="project" value="UniProtKB-UniRule"/>
</dbReference>
<dbReference type="Gene3D" id="3.40.50.11270">
    <property type="match status" value="1"/>
</dbReference>
<comment type="pathway">
    <text evidence="5">Isoprenoid biosynthesis; dimethylallyl diphosphate biosynthesis; dimethylallyl diphosphate from (2E)-4-hydroxy-3-methylbutenyl diphosphate: step 1/1.</text>
</comment>
<feature type="binding site" evidence="5">
    <location>
        <position position="188"/>
    </location>
    <ligand>
        <name>[4Fe-4S] cluster</name>
        <dbReference type="ChEBI" id="CHEBI:49883"/>
    </ligand>
</feature>
<dbReference type="GO" id="GO:0016114">
    <property type="term" value="P:terpenoid biosynthetic process"/>
    <property type="evidence" value="ECO:0007669"/>
    <property type="project" value="UniProtKB-UniRule"/>
</dbReference>
<feature type="binding site" evidence="5">
    <location>
        <position position="94"/>
    </location>
    <ligand>
        <name>[4Fe-4S] cluster</name>
        <dbReference type="ChEBI" id="CHEBI:49883"/>
    </ligand>
</feature>
<dbReference type="AlphaFoldDB" id="A0A562WQY5"/>
<feature type="binding site" evidence="5">
    <location>
        <position position="12"/>
    </location>
    <ligand>
        <name>[4Fe-4S] cluster</name>
        <dbReference type="ChEBI" id="CHEBI:49883"/>
    </ligand>
</feature>
<feature type="binding site" evidence="5">
    <location>
        <position position="40"/>
    </location>
    <ligand>
        <name>dimethylallyl diphosphate</name>
        <dbReference type="ChEBI" id="CHEBI:57623"/>
    </ligand>
</feature>
<keyword evidence="4 5" id="KW-0411">Iron-sulfur</keyword>
<feature type="binding site" evidence="5">
    <location>
        <position position="72"/>
    </location>
    <ligand>
        <name>(2E)-4-hydroxy-3-methylbut-2-enyl diphosphate</name>
        <dbReference type="ChEBI" id="CHEBI:128753"/>
    </ligand>
</feature>
<feature type="binding site" evidence="5">
    <location>
        <position position="260"/>
    </location>
    <ligand>
        <name>(2E)-4-hydroxy-3-methylbut-2-enyl diphosphate</name>
        <dbReference type="ChEBI" id="CHEBI:128753"/>
    </ligand>
</feature>
<comment type="similarity">
    <text evidence="5">Belongs to the IspH family.</text>
</comment>
<keyword evidence="1 5" id="KW-0004">4Fe-4S</keyword>
<dbReference type="GO" id="GO:0051745">
    <property type="term" value="F:4-hydroxy-3-methylbut-2-enyl diphosphate reductase activity"/>
    <property type="evidence" value="ECO:0007669"/>
    <property type="project" value="UniProtKB-UniRule"/>
</dbReference>
<comment type="pathway">
    <text evidence="5">Isoprenoid biosynthesis; isopentenyl diphosphate biosynthesis via DXP pathway; isopentenyl diphosphate from 1-deoxy-D-xylulose 5-phosphate: step 6/6.</text>
</comment>
<gene>
    <name evidence="5" type="primary">ispH</name>
    <name evidence="6" type="ORF">JN12_00622</name>
</gene>
<comment type="cofactor">
    <cofactor evidence="5">
        <name>[4Fe-4S] cluster</name>
        <dbReference type="ChEBI" id="CHEBI:49883"/>
    </cofactor>
    <text evidence="5">Binds 1 [4Fe-4S] cluster per subunit.</text>
</comment>
<keyword evidence="5" id="KW-0560">Oxidoreductase</keyword>
<dbReference type="NCBIfam" id="NF002187">
    <property type="entry name" value="PRK01045.1-1"/>
    <property type="match status" value="1"/>
</dbReference>
<evidence type="ECO:0000313" key="7">
    <source>
        <dbReference type="Proteomes" id="UP000319449"/>
    </source>
</evidence>
<feature type="binding site" evidence="5">
    <location>
        <position position="216"/>
    </location>
    <ligand>
        <name>isopentenyl diphosphate</name>
        <dbReference type="ChEBI" id="CHEBI:128769"/>
    </ligand>
</feature>
<dbReference type="CDD" id="cd13944">
    <property type="entry name" value="lytB_ispH"/>
    <property type="match status" value="1"/>
</dbReference>
<feature type="binding site" evidence="5">
    <location>
        <position position="218"/>
    </location>
    <ligand>
        <name>(2E)-4-hydroxy-3-methylbut-2-enyl diphosphate</name>
        <dbReference type="ChEBI" id="CHEBI:128753"/>
    </ligand>
</feature>
<name>A0A562WQY5_9BACT</name>
<evidence type="ECO:0000256" key="3">
    <source>
        <dbReference type="ARBA" id="ARBA00023004"/>
    </source>
</evidence>
<dbReference type="UniPathway" id="UPA00056">
    <property type="reaction ID" value="UER00097"/>
</dbReference>
<dbReference type="Proteomes" id="UP000319449">
    <property type="component" value="Unassembled WGS sequence"/>
</dbReference>
<comment type="function">
    <text evidence="5">Catalyzes the conversion of 1-hydroxy-2-methyl-2-(E)-butenyl 4-diphosphate (HMBPP) into a mixture of isopentenyl diphosphate (IPP) and dimethylallyl diphosphate (DMAPP). Acts in the terminal step of the DOXP/MEP pathway for isoprenoid precursor biosynthesis.</text>
</comment>
<dbReference type="Pfam" id="PF02401">
    <property type="entry name" value="LYTB"/>
    <property type="match status" value="1"/>
</dbReference>
<feature type="binding site" evidence="5">
    <location>
        <position position="216"/>
    </location>
    <ligand>
        <name>dimethylallyl diphosphate</name>
        <dbReference type="ChEBI" id="CHEBI:57623"/>
    </ligand>
</feature>
<dbReference type="PANTHER" id="PTHR30426">
    <property type="entry name" value="4-HYDROXY-3-METHYLBUT-2-ENYL DIPHOSPHATE REDUCTASE"/>
    <property type="match status" value="1"/>
</dbReference>
<dbReference type="PANTHER" id="PTHR30426:SF0">
    <property type="entry name" value="4-HYDROXY-3-METHYLBUT-2-ENYL DIPHOSPHATE REDUCTASE"/>
    <property type="match status" value="1"/>
</dbReference>
<feature type="binding site" evidence="5">
    <location>
        <position position="218"/>
    </location>
    <ligand>
        <name>dimethylallyl diphosphate</name>
        <dbReference type="ChEBI" id="CHEBI:57623"/>
    </ligand>
</feature>
<proteinExistence type="inferred from homology"/>
<keyword evidence="7" id="KW-1185">Reference proteome</keyword>
<dbReference type="UniPathway" id="UPA00059">
    <property type="reaction ID" value="UER00105"/>
</dbReference>
<feature type="binding site" evidence="5">
    <location>
        <position position="218"/>
    </location>
    <ligand>
        <name>isopentenyl diphosphate</name>
        <dbReference type="ChEBI" id="CHEBI:128769"/>
    </ligand>
</feature>
<comment type="catalytic activity">
    <reaction evidence="5">
        <text>isopentenyl diphosphate + 2 oxidized [2Fe-2S]-[ferredoxin] + H2O = (2E)-4-hydroxy-3-methylbut-2-enyl diphosphate + 2 reduced [2Fe-2S]-[ferredoxin] + 2 H(+)</text>
        <dbReference type="Rhea" id="RHEA:24488"/>
        <dbReference type="Rhea" id="RHEA-COMP:10000"/>
        <dbReference type="Rhea" id="RHEA-COMP:10001"/>
        <dbReference type="ChEBI" id="CHEBI:15377"/>
        <dbReference type="ChEBI" id="CHEBI:15378"/>
        <dbReference type="ChEBI" id="CHEBI:33737"/>
        <dbReference type="ChEBI" id="CHEBI:33738"/>
        <dbReference type="ChEBI" id="CHEBI:128753"/>
        <dbReference type="ChEBI" id="CHEBI:128769"/>
        <dbReference type="EC" id="1.17.7.4"/>
    </reaction>
</comment>
<feature type="binding site" evidence="5">
    <location>
        <position position="122"/>
    </location>
    <ligand>
        <name>isopentenyl diphosphate</name>
        <dbReference type="ChEBI" id="CHEBI:128769"/>
    </ligand>
</feature>
<dbReference type="HAMAP" id="MF_00191">
    <property type="entry name" value="IspH"/>
    <property type="match status" value="1"/>
</dbReference>
<feature type="binding site" evidence="5">
    <location>
        <position position="122"/>
    </location>
    <ligand>
        <name>dimethylallyl diphosphate</name>
        <dbReference type="ChEBI" id="CHEBI:57623"/>
    </ligand>
</feature>
<dbReference type="OrthoDB" id="9804068at2"/>
<dbReference type="EC" id="1.17.7.4" evidence="5"/>
<feature type="binding site" evidence="5">
    <location>
        <position position="122"/>
    </location>
    <ligand>
        <name>(2E)-4-hydroxy-3-methylbut-2-enyl diphosphate</name>
        <dbReference type="ChEBI" id="CHEBI:128753"/>
    </ligand>
</feature>
<reference evidence="6 7" key="1">
    <citation type="submission" date="2019-07" db="EMBL/GenBank/DDBJ databases">
        <title>Genomic Encyclopedia of Archaeal and Bacterial Type Strains, Phase II (KMG-II): from individual species to whole genera.</title>
        <authorList>
            <person name="Goeker M."/>
        </authorList>
    </citation>
    <scope>NUCLEOTIDE SEQUENCE [LARGE SCALE GENOMIC DNA]</scope>
    <source>
        <strain evidence="6 7">ATCC BAA-1139</strain>
    </source>
</reference>
<feature type="binding site" evidence="5">
    <location>
        <position position="72"/>
    </location>
    <ligand>
        <name>dimethylallyl diphosphate</name>
        <dbReference type="ChEBI" id="CHEBI:57623"/>
    </ligand>
</feature>
<feature type="binding site" evidence="5">
    <location>
        <position position="260"/>
    </location>
    <ligand>
        <name>isopentenyl diphosphate</name>
        <dbReference type="ChEBI" id="CHEBI:128769"/>
    </ligand>
</feature>
<dbReference type="GO" id="GO:0050992">
    <property type="term" value="P:dimethylallyl diphosphate biosynthetic process"/>
    <property type="evidence" value="ECO:0007669"/>
    <property type="project" value="UniProtKB-UniRule"/>
</dbReference>
<keyword evidence="5" id="KW-0414">Isoprene biosynthesis</keyword>
<dbReference type="GO" id="GO:0019288">
    <property type="term" value="P:isopentenyl diphosphate biosynthetic process, methylerythritol 4-phosphate pathway"/>
    <property type="evidence" value="ECO:0007669"/>
    <property type="project" value="UniProtKB-UniRule"/>
</dbReference>
<feature type="binding site" evidence="5">
    <location>
        <position position="216"/>
    </location>
    <ligand>
        <name>(2E)-4-hydroxy-3-methylbut-2-enyl diphosphate</name>
        <dbReference type="ChEBI" id="CHEBI:128753"/>
    </ligand>
</feature>
<dbReference type="NCBIfam" id="TIGR00216">
    <property type="entry name" value="ispH_lytB"/>
    <property type="match status" value="1"/>
</dbReference>
<sequence>MEVLLAKQAGFCFGVKRATKMAFEAADKGGTTYTLGPIIHSPQVVQNLEEKGVRVLKELSDLEKGTIIIRSHGVTFEELSEAVRKDLEIVDATCPFVKKAQEHVSSLSEAGYDVVVVGDADHPEVQGIVSYAKGKVYVVGSGDEALKLPKMAKVGIVAQTTQSFENLKLVTMECLAKGGEIRVFNTICDATAVRQEAAKELARAVDCMIVIGGYNSANTKRLAEVCAELQPRTYHIETAQQLDPAWFEGVHRAGVTAGASTPKWLIDEVMERISRIDQDKSS</sequence>